<comment type="caution">
    <text evidence="1">The sequence shown here is derived from an EMBL/GenBank/DDBJ whole genome shotgun (WGS) entry which is preliminary data.</text>
</comment>
<gene>
    <name evidence="1" type="ORF">A4X13_0g4134</name>
</gene>
<reference evidence="1" key="2">
    <citation type="journal article" date="2019" name="IMA Fungus">
        <title>Genome sequencing and comparison of five Tilletia species to identify candidate genes for the detection of regulated species infecting wheat.</title>
        <authorList>
            <person name="Nguyen H.D.T."/>
            <person name="Sultana T."/>
            <person name="Kesanakurti P."/>
            <person name="Hambleton S."/>
        </authorList>
    </citation>
    <scope>NUCLEOTIDE SEQUENCE</scope>
    <source>
        <strain evidence="1">DAOMC 236416</strain>
    </source>
</reference>
<protein>
    <submittedName>
        <fullName evidence="1">Uncharacterized protein</fullName>
    </submittedName>
</protein>
<reference evidence="1" key="1">
    <citation type="submission" date="2016-04" db="EMBL/GenBank/DDBJ databases">
        <authorList>
            <person name="Nguyen H.D."/>
            <person name="Samba Siva P."/>
            <person name="Cullis J."/>
            <person name="Levesque C.A."/>
            <person name="Hambleton S."/>
        </authorList>
    </citation>
    <scope>NUCLEOTIDE SEQUENCE</scope>
    <source>
        <strain evidence="1">DAOMC 236416</strain>
    </source>
</reference>
<evidence type="ECO:0000313" key="1">
    <source>
        <dbReference type="EMBL" id="KAE8251145.1"/>
    </source>
</evidence>
<sequence length="288" mass="30806">MMHISFNFWLLALSALASVTARAVSRDIGPRQGPNTVGASHPSDQTAAMNLTAWLVPVSKAQAQKLAQGRTLLRPTGLPSGYVLGEDQHPLLLLTGYYTDISQSNITAIPQLSEAHVYVPWIQAVASSQAPFVYHYQTFSDSLFASLLGNLFQSANAKLAFFDPPHAAYKPVGASDLSFNVEVGLLPGILATPAFTSTFRRSTSAILTTDFVDSVLQQPVIRSGSKDTCSKTMYLFNETSSNPFAVVGTLTTSSAFTIDPLSFEGAQGLTAAVQWILPPQGQPCTSFA</sequence>
<keyword evidence="2" id="KW-1185">Reference proteome</keyword>
<evidence type="ECO:0000313" key="2">
    <source>
        <dbReference type="Proteomes" id="UP000077521"/>
    </source>
</evidence>
<accession>A0A177TK99</accession>
<dbReference type="AlphaFoldDB" id="A0A177TK99"/>
<name>A0A177TK99_9BASI</name>
<dbReference type="EMBL" id="LWDF02000261">
    <property type="protein sequence ID" value="KAE8251145.1"/>
    <property type="molecule type" value="Genomic_DNA"/>
</dbReference>
<proteinExistence type="predicted"/>
<dbReference type="Proteomes" id="UP000077521">
    <property type="component" value="Unassembled WGS sequence"/>
</dbReference>
<organism evidence="1 2">
    <name type="scientific">Tilletia indica</name>
    <dbReference type="NCBI Taxonomy" id="43049"/>
    <lineage>
        <taxon>Eukaryota</taxon>
        <taxon>Fungi</taxon>
        <taxon>Dikarya</taxon>
        <taxon>Basidiomycota</taxon>
        <taxon>Ustilaginomycotina</taxon>
        <taxon>Exobasidiomycetes</taxon>
        <taxon>Tilletiales</taxon>
        <taxon>Tilletiaceae</taxon>
        <taxon>Tilletia</taxon>
    </lineage>
</organism>